<dbReference type="Gene3D" id="3.40.50.1980">
    <property type="entry name" value="Nitrogenase molybdenum iron protein domain"/>
    <property type="match status" value="2"/>
</dbReference>
<dbReference type="EMBL" id="FODE01000034">
    <property type="protein sequence ID" value="SEO09145.1"/>
    <property type="molecule type" value="Genomic_DNA"/>
</dbReference>
<keyword evidence="10" id="KW-1185">Reference proteome</keyword>
<evidence type="ECO:0000313" key="9">
    <source>
        <dbReference type="EMBL" id="SEO09145.1"/>
    </source>
</evidence>
<gene>
    <name evidence="9" type="ORF">SAMN04489859_10347</name>
</gene>
<dbReference type="InterPro" id="IPR047701">
    <property type="entry name" value="AztC-like"/>
</dbReference>
<dbReference type="GO" id="GO:0007155">
    <property type="term" value="P:cell adhesion"/>
    <property type="evidence" value="ECO:0007669"/>
    <property type="project" value="InterPro"/>
</dbReference>
<comment type="subcellular location">
    <subcellularLocation>
        <location evidence="1">Cell envelope</location>
    </subcellularLocation>
</comment>
<dbReference type="Proteomes" id="UP000199054">
    <property type="component" value="Unassembled WGS sequence"/>
</dbReference>
<feature type="coiled-coil region" evidence="7">
    <location>
        <begin position="165"/>
        <end position="192"/>
    </location>
</feature>
<dbReference type="NCBIfam" id="NF040870">
    <property type="entry name" value="AztC"/>
    <property type="match status" value="1"/>
</dbReference>
<proteinExistence type="inferred from homology"/>
<dbReference type="InterPro" id="IPR006127">
    <property type="entry name" value="ZnuA-like"/>
</dbReference>
<comment type="similarity">
    <text evidence="2 6">Belongs to the bacterial solute-binding protein 9 family.</text>
</comment>
<keyword evidence="7" id="KW-0175">Coiled coil</keyword>
<evidence type="ECO:0000256" key="6">
    <source>
        <dbReference type="RuleBase" id="RU003512"/>
    </source>
</evidence>
<evidence type="ECO:0000256" key="1">
    <source>
        <dbReference type="ARBA" id="ARBA00004196"/>
    </source>
</evidence>
<evidence type="ECO:0000256" key="3">
    <source>
        <dbReference type="ARBA" id="ARBA00022448"/>
    </source>
</evidence>
<keyword evidence="4" id="KW-0479">Metal-binding</keyword>
<evidence type="ECO:0000256" key="2">
    <source>
        <dbReference type="ARBA" id="ARBA00011028"/>
    </source>
</evidence>
<accession>A0A1H8LVL4</accession>
<keyword evidence="3 6" id="KW-0813">Transport</keyword>
<dbReference type="SUPFAM" id="SSF53807">
    <property type="entry name" value="Helical backbone' metal receptor"/>
    <property type="match status" value="1"/>
</dbReference>
<evidence type="ECO:0000256" key="5">
    <source>
        <dbReference type="ARBA" id="ARBA00022729"/>
    </source>
</evidence>
<name>A0A1H8LVL4_9RHOB</name>
<dbReference type="Pfam" id="PF01297">
    <property type="entry name" value="ZnuA"/>
    <property type="match status" value="1"/>
</dbReference>
<dbReference type="RefSeq" id="WP_211657383.1">
    <property type="nucleotide sequence ID" value="NZ_CP067126.1"/>
</dbReference>
<dbReference type="GO" id="GO:0046872">
    <property type="term" value="F:metal ion binding"/>
    <property type="evidence" value="ECO:0007669"/>
    <property type="project" value="UniProtKB-KW"/>
</dbReference>
<dbReference type="InterPro" id="IPR006128">
    <property type="entry name" value="Lipoprotein_PsaA-like"/>
</dbReference>
<dbReference type="STRING" id="34002.SAMN04489859_10347"/>
<feature type="signal peptide" evidence="8">
    <location>
        <begin position="1"/>
        <end position="24"/>
    </location>
</feature>
<dbReference type="InterPro" id="IPR050492">
    <property type="entry name" value="Bact_metal-bind_prot9"/>
</dbReference>
<sequence length="309" mass="32687">MKNRLLPGIICYVITSLFSVAAQAERLNVVASFSIIGDFAQQVGGEHIDLKVLVGPGSDAHVYEPRPADAMALAGADVVLTNGLSFEGFLSRLIAASGTDAPIIALTEGAHVLDDPAGGHYHMNGDEAVFHAAAQDPHAWQSVANAQVYVENIAEAFCAADAGGCEEYRANAARYNDELAALDQHIRDAVADLPPERRSVVVAHNAFRYFEDAYGITFLSPQGVSTEAEASAADVAGLIREIRQHDAGAIFAESISDTRLLDRIAAETDLEIAGTLYSDALSAEDGPAPGYLAMMRHNADSILSALAPR</sequence>
<evidence type="ECO:0000256" key="7">
    <source>
        <dbReference type="SAM" id="Coils"/>
    </source>
</evidence>
<reference evidence="9 10" key="1">
    <citation type="submission" date="2016-10" db="EMBL/GenBank/DDBJ databases">
        <authorList>
            <person name="de Groot N.N."/>
        </authorList>
    </citation>
    <scope>NUCLEOTIDE SEQUENCE [LARGE SCALE GENOMIC DNA]</scope>
    <source>
        <strain evidence="9 10">DSM 8512</strain>
    </source>
</reference>
<organism evidence="9 10">
    <name type="scientific">Paracoccus alcaliphilus</name>
    <dbReference type="NCBI Taxonomy" id="34002"/>
    <lineage>
        <taxon>Bacteria</taxon>
        <taxon>Pseudomonadati</taxon>
        <taxon>Pseudomonadota</taxon>
        <taxon>Alphaproteobacteria</taxon>
        <taxon>Rhodobacterales</taxon>
        <taxon>Paracoccaceae</taxon>
        <taxon>Paracoccus</taxon>
    </lineage>
</organism>
<evidence type="ECO:0000256" key="8">
    <source>
        <dbReference type="SAM" id="SignalP"/>
    </source>
</evidence>
<dbReference type="PRINTS" id="PR00691">
    <property type="entry name" value="ADHESINB"/>
</dbReference>
<dbReference type="GO" id="GO:0030001">
    <property type="term" value="P:metal ion transport"/>
    <property type="evidence" value="ECO:0007669"/>
    <property type="project" value="InterPro"/>
</dbReference>
<dbReference type="PANTHER" id="PTHR42953">
    <property type="entry name" value="HIGH-AFFINITY ZINC UPTAKE SYSTEM PROTEIN ZNUA-RELATED"/>
    <property type="match status" value="1"/>
</dbReference>
<dbReference type="GO" id="GO:0030313">
    <property type="term" value="C:cell envelope"/>
    <property type="evidence" value="ECO:0007669"/>
    <property type="project" value="UniProtKB-SubCell"/>
</dbReference>
<evidence type="ECO:0000313" key="10">
    <source>
        <dbReference type="Proteomes" id="UP000199054"/>
    </source>
</evidence>
<protein>
    <submittedName>
        <fullName evidence="9">Zinc/manganese transport system substrate-binding protein</fullName>
    </submittedName>
</protein>
<dbReference type="PANTHER" id="PTHR42953:SF1">
    <property type="entry name" value="METAL-BINDING PROTEIN HI_0362-RELATED"/>
    <property type="match status" value="1"/>
</dbReference>
<dbReference type="InterPro" id="IPR006129">
    <property type="entry name" value="AdhesinB"/>
</dbReference>
<evidence type="ECO:0000256" key="4">
    <source>
        <dbReference type="ARBA" id="ARBA00022723"/>
    </source>
</evidence>
<dbReference type="AlphaFoldDB" id="A0A1H8LVL4"/>
<feature type="chain" id="PRO_5011514236" evidence="8">
    <location>
        <begin position="25"/>
        <end position="309"/>
    </location>
</feature>
<dbReference type="PRINTS" id="PR00690">
    <property type="entry name" value="ADHESNFAMILY"/>
</dbReference>
<keyword evidence="5 8" id="KW-0732">Signal</keyword>